<keyword evidence="3" id="KW-0479">Metal-binding</keyword>
<evidence type="ECO:0000256" key="6">
    <source>
        <dbReference type="ARBA" id="ARBA00023015"/>
    </source>
</evidence>
<feature type="domain" description="Rrn7/TAF1B N-terminal cyclin" evidence="11">
    <location>
        <begin position="237"/>
        <end position="294"/>
    </location>
</feature>
<evidence type="ECO:0000256" key="9">
    <source>
        <dbReference type="ARBA" id="ARBA00023242"/>
    </source>
</evidence>
<evidence type="ECO:0000256" key="5">
    <source>
        <dbReference type="ARBA" id="ARBA00022833"/>
    </source>
</evidence>
<evidence type="ECO:0000256" key="8">
    <source>
        <dbReference type="ARBA" id="ARBA00023163"/>
    </source>
</evidence>
<organism evidence="13">
    <name type="scientific">Amblyomma sculptum</name>
    <name type="common">Tick</name>
    <dbReference type="NCBI Taxonomy" id="1581419"/>
    <lineage>
        <taxon>Eukaryota</taxon>
        <taxon>Metazoa</taxon>
        <taxon>Ecdysozoa</taxon>
        <taxon>Arthropoda</taxon>
        <taxon>Chelicerata</taxon>
        <taxon>Arachnida</taxon>
        <taxon>Acari</taxon>
        <taxon>Parasitiformes</taxon>
        <taxon>Ixodida</taxon>
        <taxon>Ixodoidea</taxon>
        <taxon>Ixodidae</taxon>
        <taxon>Amblyomminae</taxon>
        <taxon>Amblyomma</taxon>
    </lineage>
</organism>
<protein>
    <submittedName>
        <fullName evidence="13">Putative tata box-binding protein-associated factor rna polymerase i subunit b</fullName>
    </submittedName>
</protein>
<evidence type="ECO:0000256" key="7">
    <source>
        <dbReference type="ARBA" id="ARBA00023125"/>
    </source>
</evidence>
<dbReference type="GO" id="GO:0070860">
    <property type="term" value="C:RNA polymerase I core factor complex"/>
    <property type="evidence" value="ECO:0007669"/>
    <property type="project" value="InterPro"/>
</dbReference>
<keyword evidence="7" id="KW-0238">DNA-binding</keyword>
<dbReference type="Pfam" id="PF20644">
    <property type="entry name" value="Rrn7_cyclin_N"/>
    <property type="match status" value="1"/>
</dbReference>
<feature type="non-terminal residue" evidence="13">
    <location>
        <position position="460"/>
    </location>
</feature>
<keyword evidence="5" id="KW-0862">Zinc</keyword>
<sequence length="460" mass="52316">CASCGGEDFEEVSGLYYCSECNTQSQEVRLEQLDDEGLPPTTHVGRSSPRQARKELGDTPQDNKRLYTTNELFNIVLARQVDALVSLGASSELRGVVCRLWMDYLVRLEAVSRVEDEERPPHIGAVNRWSDLRTVEELLTSAESGERKRKQAQRALFGSGVRTRLTPRSARRRKQLKNRRTTVTAPNLDSECEDVFREEAAALSAGEASDDEWGDLRSRVAREYLERQARCGVDVHDRKVSRESEVTVVTLQRLLCILYLAVLILGEPILLTDILRWARDGHLPYLHVMKLLPSDAKLWGHQWRTFVRLVMPTIDELALQAAHLAHFLNVRDELQQPPILPIVMRLVADLNLPLDLVNVCQEVLCIYPGIEGSWEAPPKRAAHTVPLFSPICEMRGAALLLLVLKLTFGLDGRREKQLSRAVDEVTNRHPGSNLFCWSRWEKHTRSRVLLLRSSCYMFEP</sequence>
<accession>A0A1E1XNP9</accession>
<dbReference type="GO" id="GO:0042790">
    <property type="term" value="P:nucleolar large rRNA transcription by RNA polymerase I"/>
    <property type="evidence" value="ECO:0007669"/>
    <property type="project" value="TreeGrafter"/>
</dbReference>
<feature type="domain" description="Rrn7/TAF1B C-terminal cyclin" evidence="12">
    <location>
        <begin position="312"/>
        <end position="444"/>
    </location>
</feature>
<dbReference type="EMBL" id="GFAA01002591">
    <property type="protein sequence ID" value="JAU00844.1"/>
    <property type="molecule type" value="mRNA"/>
</dbReference>
<dbReference type="PANTHER" id="PTHR31576">
    <property type="entry name" value="TATA BOX-BINDING PROTEIN-ASSOCIATED FACTOR RNA POLYMERASE I SUBUNIT B"/>
    <property type="match status" value="1"/>
</dbReference>
<feature type="region of interest" description="Disordered" evidence="10">
    <location>
        <begin position="31"/>
        <end position="63"/>
    </location>
</feature>
<dbReference type="AlphaFoldDB" id="A0A1E1XNP9"/>
<reference evidence="13" key="2">
    <citation type="journal article" date="2017" name="Front. Cell. Infect. Microbiol.">
        <title>Analysis of the Salivary Gland Transcriptome of Unfed and Partially Fed Amblyomma sculptum Ticks and Descriptive Proteome of the Saliva.</title>
        <authorList>
            <person name="Esteves E."/>
            <person name="Maruyama S.R."/>
            <person name="Kawahara R."/>
            <person name="Fujita A."/>
            <person name="Martins L.A."/>
            <person name="Righi A.A."/>
            <person name="Costa F.B."/>
            <person name="Palmisano G."/>
            <person name="Labruna M.B."/>
            <person name="Sa-Nunes A."/>
            <person name="Ribeiro J.M.C."/>
            <person name="Fogaca A.C."/>
        </authorList>
    </citation>
    <scope>NUCLEOTIDE SEQUENCE</scope>
</reference>
<keyword evidence="8" id="KW-0804">Transcription</keyword>
<feature type="compositionally biased region" description="Basic and acidic residues" evidence="10">
    <location>
        <begin position="52"/>
        <end position="63"/>
    </location>
</feature>
<dbReference type="InterPro" id="IPR048538">
    <property type="entry name" value="Rrn7_cyclin_C"/>
</dbReference>
<evidence type="ECO:0000256" key="10">
    <source>
        <dbReference type="SAM" id="MobiDB-lite"/>
    </source>
</evidence>
<dbReference type="GO" id="GO:0008270">
    <property type="term" value="F:zinc ion binding"/>
    <property type="evidence" value="ECO:0007669"/>
    <property type="project" value="UniProtKB-KW"/>
</dbReference>
<keyword evidence="9" id="KW-0539">Nucleus</keyword>
<dbReference type="PANTHER" id="PTHR31576:SF2">
    <property type="entry name" value="TATA BOX-BINDING PROTEIN-ASSOCIATED FACTOR RNA POLYMERASE I SUBUNIT B"/>
    <property type="match status" value="1"/>
</dbReference>
<dbReference type="GO" id="GO:0001164">
    <property type="term" value="F:RNA polymerase I core promoter sequence-specific DNA binding"/>
    <property type="evidence" value="ECO:0007669"/>
    <property type="project" value="InterPro"/>
</dbReference>
<keyword evidence="4" id="KW-0863">Zinc-finger</keyword>
<dbReference type="InterPro" id="IPR033599">
    <property type="entry name" value="TAF1B/Rrn7"/>
</dbReference>
<evidence type="ECO:0000256" key="2">
    <source>
        <dbReference type="ARBA" id="ARBA00006899"/>
    </source>
</evidence>
<feature type="non-terminal residue" evidence="13">
    <location>
        <position position="1"/>
    </location>
</feature>
<evidence type="ECO:0000256" key="3">
    <source>
        <dbReference type="ARBA" id="ARBA00022723"/>
    </source>
</evidence>
<dbReference type="InterPro" id="IPR048540">
    <property type="entry name" value="Rrn7_cyclin_N"/>
</dbReference>
<evidence type="ECO:0000313" key="13">
    <source>
        <dbReference type="EMBL" id="JAU00844.1"/>
    </source>
</evidence>
<reference evidence="13" key="1">
    <citation type="submission" date="2016-09" db="EMBL/GenBank/DDBJ databases">
        <authorList>
            <person name="Capua I."/>
            <person name="De Benedictis P."/>
            <person name="Joannis T."/>
            <person name="Lombin L.H."/>
            <person name="Cattoli G."/>
        </authorList>
    </citation>
    <scope>NUCLEOTIDE SEQUENCE</scope>
</reference>
<keyword evidence="6" id="KW-0805">Transcription regulation</keyword>
<evidence type="ECO:0000259" key="11">
    <source>
        <dbReference type="Pfam" id="PF20644"/>
    </source>
</evidence>
<comment type="subcellular location">
    <subcellularLocation>
        <location evidence="1">Nucleus</location>
        <location evidence="1">Nucleolus</location>
    </subcellularLocation>
</comment>
<name>A0A1E1XNP9_AMBSC</name>
<evidence type="ECO:0000259" key="12">
    <source>
        <dbReference type="Pfam" id="PF20645"/>
    </source>
</evidence>
<comment type="similarity">
    <text evidence="2">Belongs to the RRN7/TAF1B family.</text>
</comment>
<proteinExistence type="evidence at transcript level"/>
<dbReference type="GO" id="GO:0005668">
    <property type="term" value="C:RNA polymerase transcription factor SL1 complex"/>
    <property type="evidence" value="ECO:0007669"/>
    <property type="project" value="TreeGrafter"/>
</dbReference>
<evidence type="ECO:0000256" key="4">
    <source>
        <dbReference type="ARBA" id="ARBA00022771"/>
    </source>
</evidence>
<dbReference type="Pfam" id="PF20645">
    <property type="entry name" value="Rrn7_cyclin_C"/>
    <property type="match status" value="1"/>
</dbReference>
<evidence type="ECO:0000256" key="1">
    <source>
        <dbReference type="ARBA" id="ARBA00004604"/>
    </source>
</evidence>